<dbReference type="Proteomes" id="UP000190675">
    <property type="component" value="Chromosome I"/>
</dbReference>
<organism evidence="3 4">
    <name type="scientific">Bradyrhizobium erythrophlei</name>
    <dbReference type="NCBI Taxonomy" id="1437360"/>
    <lineage>
        <taxon>Bacteria</taxon>
        <taxon>Pseudomonadati</taxon>
        <taxon>Pseudomonadota</taxon>
        <taxon>Alphaproteobacteria</taxon>
        <taxon>Hyphomicrobiales</taxon>
        <taxon>Nitrobacteraceae</taxon>
        <taxon>Bradyrhizobium</taxon>
    </lineage>
</organism>
<feature type="domain" description="SGNH hydrolase-type esterase" evidence="2">
    <location>
        <begin position="21"/>
        <end position="120"/>
    </location>
</feature>
<dbReference type="InterPro" id="IPR051532">
    <property type="entry name" value="Ester_Hydrolysis_Enzymes"/>
</dbReference>
<dbReference type="Pfam" id="PF13472">
    <property type="entry name" value="Lipase_GDSL_2"/>
    <property type="match status" value="1"/>
</dbReference>
<feature type="signal peptide" evidence="1">
    <location>
        <begin position="1"/>
        <end position="17"/>
    </location>
</feature>
<accession>A0A1M5NFQ6</accession>
<protein>
    <submittedName>
        <fullName evidence="3">Acyl-CoA thioesterase-1</fullName>
    </submittedName>
</protein>
<dbReference type="InterPro" id="IPR036514">
    <property type="entry name" value="SGNH_hydro_sf"/>
</dbReference>
<dbReference type="SUPFAM" id="SSF52266">
    <property type="entry name" value="SGNH hydrolase"/>
    <property type="match status" value="1"/>
</dbReference>
<dbReference type="EMBL" id="LT670818">
    <property type="protein sequence ID" value="SHG88348.1"/>
    <property type="molecule type" value="Genomic_DNA"/>
</dbReference>
<evidence type="ECO:0000313" key="3">
    <source>
        <dbReference type="EMBL" id="SHG88348.1"/>
    </source>
</evidence>
<sequence>MILICLLCCAATTTSHAQIVALGASSTAGYGVGASASFPAQLEAILRARGRPMSVRNAGISGDTTGGMLARLSNAVPEGTKIVILQIAGNDAMKGMSLANAQANRAEIRKELHRRGIRTIEADGYGMAALRSGLRQPDGIHMTAEGHRRVAEQLAAQIR</sequence>
<dbReference type="GO" id="GO:0004622">
    <property type="term" value="F:phosphatidylcholine lysophospholipase activity"/>
    <property type="evidence" value="ECO:0007669"/>
    <property type="project" value="TreeGrafter"/>
</dbReference>
<gene>
    <name evidence="3" type="ORF">SAMN05444169_4629</name>
</gene>
<evidence type="ECO:0000259" key="2">
    <source>
        <dbReference type="Pfam" id="PF13472"/>
    </source>
</evidence>
<proteinExistence type="predicted"/>
<evidence type="ECO:0000313" key="4">
    <source>
        <dbReference type="Proteomes" id="UP000190675"/>
    </source>
</evidence>
<dbReference type="InterPro" id="IPR013830">
    <property type="entry name" value="SGNH_hydro"/>
</dbReference>
<feature type="chain" id="PRO_5012364181" evidence="1">
    <location>
        <begin position="18"/>
        <end position="159"/>
    </location>
</feature>
<dbReference type="Gene3D" id="3.40.50.1110">
    <property type="entry name" value="SGNH hydrolase"/>
    <property type="match status" value="1"/>
</dbReference>
<keyword evidence="1" id="KW-0732">Signal</keyword>
<dbReference type="PANTHER" id="PTHR30383:SF24">
    <property type="entry name" value="THIOESTERASE 1_PROTEASE 1_LYSOPHOSPHOLIPASE L1"/>
    <property type="match status" value="1"/>
</dbReference>
<dbReference type="PANTHER" id="PTHR30383">
    <property type="entry name" value="THIOESTERASE 1/PROTEASE 1/LYSOPHOSPHOLIPASE L1"/>
    <property type="match status" value="1"/>
</dbReference>
<name>A0A1M5NFQ6_9BRAD</name>
<evidence type="ECO:0000256" key="1">
    <source>
        <dbReference type="SAM" id="SignalP"/>
    </source>
</evidence>
<reference evidence="3 4" key="1">
    <citation type="submission" date="2016-11" db="EMBL/GenBank/DDBJ databases">
        <authorList>
            <person name="Jaros S."/>
            <person name="Januszkiewicz K."/>
            <person name="Wedrychowicz H."/>
        </authorList>
    </citation>
    <scope>NUCLEOTIDE SEQUENCE [LARGE SCALE GENOMIC DNA]</scope>
    <source>
        <strain evidence="3 4">GAS242</strain>
    </source>
</reference>
<dbReference type="AlphaFoldDB" id="A0A1M5NFQ6"/>